<proteinExistence type="predicted"/>
<dbReference type="EMBL" id="LSYS01007908">
    <property type="protein sequence ID" value="OPJ70165.1"/>
    <property type="molecule type" value="Genomic_DNA"/>
</dbReference>
<evidence type="ECO:0000313" key="1">
    <source>
        <dbReference type="EMBL" id="OPJ70165.1"/>
    </source>
</evidence>
<dbReference type="AlphaFoldDB" id="A0A1V4JDQ6"/>
<protein>
    <submittedName>
        <fullName evidence="1">Uncharacterized protein</fullName>
    </submittedName>
</protein>
<gene>
    <name evidence="1" type="ORF">AV530_019381</name>
</gene>
<comment type="caution">
    <text evidence="1">The sequence shown here is derived from an EMBL/GenBank/DDBJ whole genome shotgun (WGS) entry which is preliminary data.</text>
</comment>
<name>A0A1V4JDQ6_PATFA</name>
<evidence type="ECO:0000313" key="2">
    <source>
        <dbReference type="Proteomes" id="UP000190648"/>
    </source>
</evidence>
<dbReference type="Proteomes" id="UP000190648">
    <property type="component" value="Unassembled WGS sequence"/>
</dbReference>
<reference evidence="1 2" key="1">
    <citation type="submission" date="2016-02" db="EMBL/GenBank/DDBJ databases">
        <title>Band-tailed pigeon sequencing and assembly.</title>
        <authorList>
            <person name="Soares A.E."/>
            <person name="Novak B.J."/>
            <person name="Rice E.S."/>
            <person name="O'Connell B."/>
            <person name="Chang D."/>
            <person name="Weber S."/>
            <person name="Shapiro B."/>
        </authorList>
    </citation>
    <scope>NUCLEOTIDE SEQUENCE [LARGE SCALE GENOMIC DNA]</scope>
    <source>
        <strain evidence="1">BTP2013</strain>
        <tissue evidence="1">Blood</tissue>
    </source>
</reference>
<organism evidence="1 2">
    <name type="scientific">Patagioenas fasciata monilis</name>
    <dbReference type="NCBI Taxonomy" id="372326"/>
    <lineage>
        <taxon>Eukaryota</taxon>
        <taxon>Metazoa</taxon>
        <taxon>Chordata</taxon>
        <taxon>Craniata</taxon>
        <taxon>Vertebrata</taxon>
        <taxon>Euteleostomi</taxon>
        <taxon>Archelosauria</taxon>
        <taxon>Archosauria</taxon>
        <taxon>Dinosauria</taxon>
        <taxon>Saurischia</taxon>
        <taxon>Theropoda</taxon>
        <taxon>Coelurosauria</taxon>
        <taxon>Aves</taxon>
        <taxon>Neognathae</taxon>
        <taxon>Neoaves</taxon>
        <taxon>Columbimorphae</taxon>
        <taxon>Columbiformes</taxon>
        <taxon>Columbidae</taxon>
        <taxon>Patagioenas</taxon>
    </lineage>
</organism>
<sequence length="75" mass="7896">MQVPGRPAVFSHAGSRAQQPSRCVALRQAHKRAAAAAPVSPLRRGVGTGPAAASRVLTVFIHLLQQRKVTCTSRG</sequence>
<accession>A0A1V4JDQ6</accession>
<keyword evidence="2" id="KW-1185">Reference proteome</keyword>